<dbReference type="EMBL" id="JH173452">
    <property type="protein sequence ID" value="EHB16835.1"/>
    <property type="molecule type" value="Genomic_DNA"/>
</dbReference>
<dbReference type="Proteomes" id="UP000006813">
    <property type="component" value="Unassembled WGS sequence"/>
</dbReference>
<evidence type="ECO:0000256" key="5">
    <source>
        <dbReference type="ARBA" id="ARBA00023212"/>
    </source>
</evidence>
<feature type="compositionally biased region" description="Basic residues" evidence="8">
    <location>
        <begin position="53"/>
        <end position="67"/>
    </location>
</feature>
<protein>
    <submittedName>
        <fullName evidence="11">Targeting protein for Xklp2</fullName>
    </submittedName>
</protein>
<feature type="region of interest" description="Disordered" evidence="8">
    <location>
        <begin position="1"/>
        <end position="86"/>
    </location>
</feature>
<dbReference type="AlphaFoldDB" id="G5C5M4"/>
<feature type="region of interest" description="Disordered" evidence="8">
    <location>
        <begin position="189"/>
        <end position="220"/>
    </location>
</feature>
<sequence length="438" mass="50686">MEKKEKHHVQMKAKRCATPVISEIPPSKKMKISQNRKDPEEEEEGSAQDTFKRNKFSPKKAKGRHTTPHVPTIKQKVLKSTEEQELEKSMKMQQEVVEMRKKNEEFKKLALAGAGQPVKKSASQPIGFDLEIEKRIQERESKKKSENEHFEFHSRPCPTKILEDVVGVPEKKVLPITVPKSPAFALKNRIRLPTKEDEEEDEPTVIRAQPMPHYGVPFKPHIPEARTVEICPFSFDSRDKERQLQKEKKIKELQKGEVPKFKALPLPHFDSINLPEKKVKNVTQTEPFALETDKRGARKPETWKHQLEEELKQQKEATSFKAHPNTVIFQEPFVPKKEKNSVAEDLSGSLVQEPFQLATEKRAKERQELERRIAEAEVQKAQQLEEAREQEEEQKEELARLLVHKANPVRKYQAVEIKSSDQPLTVPVSPKFSTQFHC</sequence>
<dbReference type="PANTHER" id="PTHR14326:SF44">
    <property type="entry name" value="TARGETING PROTEIN FOR XKLP2"/>
    <property type="match status" value="1"/>
</dbReference>
<keyword evidence="4" id="KW-0963">Cytoplasm</keyword>
<feature type="domain" description="TPX2 central" evidence="10">
    <location>
        <begin position="75"/>
        <end position="184"/>
    </location>
</feature>
<dbReference type="InterPro" id="IPR027329">
    <property type="entry name" value="TPX2_C"/>
</dbReference>
<dbReference type="GO" id="GO:0005634">
    <property type="term" value="C:nucleus"/>
    <property type="evidence" value="ECO:0007669"/>
    <property type="project" value="UniProtKB-SubCell"/>
</dbReference>
<dbReference type="PANTHER" id="PTHR14326">
    <property type="entry name" value="TARGETING PROTEIN FOR XKLP2"/>
    <property type="match status" value="1"/>
</dbReference>
<dbReference type="GO" id="GO:0005874">
    <property type="term" value="C:microtubule"/>
    <property type="evidence" value="ECO:0007669"/>
    <property type="project" value="InterPro"/>
</dbReference>
<evidence type="ECO:0000256" key="8">
    <source>
        <dbReference type="SAM" id="MobiDB-lite"/>
    </source>
</evidence>
<keyword evidence="5" id="KW-0206">Cytoskeleton</keyword>
<feature type="compositionally biased region" description="Basic residues" evidence="8">
    <location>
        <begin position="1"/>
        <end position="15"/>
    </location>
</feature>
<keyword evidence="7" id="KW-0175">Coiled coil</keyword>
<evidence type="ECO:0000256" key="2">
    <source>
        <dbReference type="ARBA" id="ARBA00004186"/>
    </source>
</evidence>
<evidence type="ECO:0000313" key="11">
    <source>
        <dbReference type="EMBL" id="EHB16835.1"/>
    </source>
</evidence>
<gene>
    <name evidence="11" type="ORF">GW7_17587</name>
</gene>
<comment type="similarity">
    <text evidence="3">Belongs to the TPX2 family.</text>
</comment>
<keyword evidence="6" id="KW-0539">Nucleus</keyword>
<dbReference type="InParanoid" id="G5C5M4"/>
<dbReference type="InterPro" id="IPR009675">
    <property type="entry name" value="TPX2_fam"/>
</dbReference>
<evidence type="ECO:0000256" key="3">
    <source>
        <dbReference type="ARBA" id="ARBA00005885"/>
    </source>
</evidence>
<feature type="domain" description="TPX2 C-terminal" evidence="9">
    <location>
        <begin position="238"/>
        <end position="283"/>
    </location>
</feature>
<accession>G5C5M4</accession>
<evidence type="ECO:0000259" key="10">
    <source>
        <dbReference type="Pfam" id="PF12214"/>
    </source>
</evidence>
<dbReference type="Pfam" id="PF06886">
    <property type="entry name" value="TPX2"/>
    <property type="match status" value="2"/>
</dbReference>
<organism evidence="11 12">
    <name type="scientific">Heterocephalus glaber</name>
    <name type="common">Naked mole rat</name>
    <dbReference type="NCBI Taxonomy" id="10181"/>
    <lineage>
        <taxon>Eukaryota</taxon>
        <taxon>Metazoa</taxon>
        <taxon>Chordata</taxon>
        <taxon>Craniata</taxon>
        <taxon>Vertebrata</taxon>
        <taxon>Euteleostomi</taxon>
        <taxon>Mammalia</taxon>
        <taxon>Eutheria</taxon>
        <taxon>Euarchontoglires</taxon>
        <taxon>Glires</taxon>
        <taxon>Rodentia</taxon>
        <taxon>Hystricomorpha</taxon>
        <taxon>Bathyergidae</taxon>
        <taxon>Heterocephalus</taxon>
    </lineage>
</organism>
<dbReference type="GO" id="GO:0005819">
    <property type="term" value="C:spindle"/>
    <property type="evidence" value="ECO:0007669"/>
    <property type="project" value="UniProtKB-SubCell"/>
</dbReference>
<comment type="subcellular location">
    <subcellularLocation>
        <location evidence="2">Cytoplasm</location>
        <location evidence="2">Cytoskeleton</location>
        <location evidence="2">Spindle</location>
    </subcellularLocation>
    <subcellularLocation>
        <location evidence="1">Nucleus</location>
    </subcellularLocation>
</comment>
<evidence type="ECO:0000256" key="4">
    <source>
        <dbReference type="ARBA" id="ARBA00022490"/>
    </source>
</evidence>
<dbReference type="Pfam" id="PF12214">
    <property type="entry name" value="TPX2_importin"/>
    <property type="match status" value="1"/>
</dbReference>
<evidence type="ECO:0000256" key="7">
    <source>
        <dbReference type="SAM" id="Coils"/>
    </source>
</evidence>
<feature type="coiled-coil region" evidence="7">
    <location>
        <begin position="357"/>
        <end position="404"/>
    </location>
</feature>
<dbReference type="STRING" id="10181.G5C5M4"/>
<reference evidence="11 12" key="1">
    <citation type="journal article" date="2011" name="Nature">
        <title>Genome sequencing reveals insights into physiology and longevity of the naked mole rat.</title>
        <authorList>
            <person name="Kim E.B."/>
            <person name="Fang X."/>
            <person name="Fushan A.A."/>
            <person name="Huang Z."/>
            <person name="Lobanov A.V."/>
            <person name="Han L."/>
            <person name="Marino S.M."/>
            <person name="Sun X."/>
            <person name="Turanov A.A."/>
            <person name="Yang P."/>
            <person name="Yim S.H."/>
            <person name="Zhao X."/>
            <person name="Kasaikina M.V."/>
            <person name="Stoletzki N."/>
            <person name="Peng C."/>
            <person name="Polak P."/>
            <person name="Xiong Z."/>
            <person name="Kiezun A."/>
            <person name="Zhu Y."/>
            <person name="Chen Y."/>
            <person name="Kryukov G.V."/>
            <person name="Zhang Q."/>
            <person name="Peshkin L."/>
            <person name="Yang L."/>
            <person name="Bronson R.T."/>
            <person name="Buffenstein R."/>
            <person name="Wang B."/>
            <person name="Han C."/>
            <person name="Li Q."/>
            <person name="Chen L."/>
            <person name="Zhao W."/>
            <person name="Sunyaev S.R."/>
            <person name="Park T.J."/>
            <person name="Zhang G."/>
            <person name="Wang J."/>
            <person name="Gladyshev V.N."/>
        </authorList>
    </citation>
    <scope>NUCLEOTIDE SEQUENCE [LARGE SCALE GENOMIC DNA]</scope>
</reference>
<evidence type="ECO:0000313" key="12">
    <source>
        <dbReference type="Proteomes" id="UP000006813"/>
    </source>
</evidence>
<dbReference type="GO" id="GO:0060236">
    <property type="term" value="P:regulation of mitotic spindle organization"/>
    <property type="evidence" value="ECO:0007669"/>
    <property type="project" value="InterPro"/>
</dbReference>
<evidence type="ECO:0000256" key="1">
    <source>
        <dbReference type="ARBA" id="ARBA00004123"/>
    </source>
</evidence>
<evidence type="ECO:0000256" key="6">
    <source>
        <dbReference type="ARBA" id="ARBA00023242"/>
    </source>
</evidence>
<name>G5C5M4_HETGA</name>
<proteinExistence type="inferred from homology"/>
<evidence type="ECO:0000259" key="9">
    <source>
        <dbReference type="Pfam" id="PF06886"/>
    </source>
</evidence>
<feature type="domain" description="TPX2 C-terminal" evidence="9">
    <location>
        <begin position="355"/>
        <end position="425"/>
    </location>
</feature>
<dbReference type="InterPro" id="IPR027330">
    <property type="entry name" value="TPX2_central_dom"/>
</dbReference>